<accession>A0A8X6SGM7</accession>
<comment type="caution">
    <text evidence="1">The sequence shown here is derived from an EMBL/GenBank/DDBJ whole genome shotgun (WGS) entry which is preliminary data.</text>
</comment>
<dbReference type="Proteomes" id="UP000887159">
    <property type="component" value="Unassembled WGS sequence"/>
</dbReference>
<sequence length="74" mass="8335">MPLSRFRRQYEQLSQFEMGRIIGMIEAGWSAKRVARQLGGSDCVGTNVSEIFHLHEDLAQDALDRPVVEKTATS</sequence>
<gene>
    <name evidence="1" type="primary">NCL1_17827</name>
    <name evidence="1" type="ORF">TNCV_1354921</name>
</gene>
<dbReference type="AlphaFoldDB" id="A0A8X6SGM7"/>
<keyword evidence="2" id="KW-1185">Reference proteome</keyword>
<proteinExistence type="predicted"/>
<evidence type="ECO:0000313" key="1">
    <source>
        <dbReference type="EMBL" id="GFY08076.1"/>
    </source>
</evidence>
<reference evidence="1" key="1">
    <citation type="submission" date="2020-08" db="EMBL/GenBank/DDBJ databases">
        <title>Multicomponent nature underlies the extraordinary mechanical properties of spider dragline silk.</title>
        <authorList>
            <person name="Kono N."/>
            <person name="Nakamura H."/>
            <person name="Mori M."/>
            <person name="Yoshida Y."/>
            <person name="Ohtoshi R."/>
            <person name="Malay A.D."/>
            <person name="Moran D.A.P."/>
            <person name="Tomita M."/>
            <person name="Numata K."/>
            <person name="Arakawa K."/>
        </authorList>
    </citation>
    <scope>NUCLEOTIDE SEQUENCE</scope>
</reference>
<protein>
    <submittedName>
        <fullName evidence="1">Transposable element Tcb1 transposase</fullName>
    </submittedName>
</protein>
<name>A0A8X6SGM7_TRICX</name>
<dbReference type="EMBL" id="BMAU01021280">
    <property type="protein sequence ID" value="GFY08076.1"/>
    <property type="molecule type" value="Genomic_DNA"/>
</dbReference>
<organism evidence="1 2">
    <name type="scientific">Trichonephila clavipes</name>
    <name type="common">Golden silk orbweaver</name>
    <name type="synonym">Nephila clavipes</name>
    <dbReference type="NCBI Taxonomy" id="2585209"/>
    <lineage>
        <taxon>Eukaryota</taxon>
        <taxon>Metazoa</taxon>
        <taxon>Ecdysozoa</taxon>
        <taxon>Arthropoda</taxon>
        <taxon>Chelicerata</taxon>
        <taxon>Arachnida</taxon>
        <taxon>Araneae</taxon>
        <taxon>Araneomorphae</taxon>
        <taxon>Entelegynae</taxon>
        <taxon>Araneoidea</taxon>
        <taxon>Nephilidae</taxon>
        <taxon>Trichonephila</taxon>
    </lineage>
</organism>
<evidence type="ECO:0000313" key="2">
    <source>
        <dbReference type="Proteomes" id="UP000887159"/>
    </source>
</evidence>